<organism evidence="5 6">
    <name type="scientific">Marinomonas fungiae</name>
    <dbReference type="NCBI Taxonomy" id="1137284"/>
    <lineage>
        <taxon>Bacteria</taxon>
        <taxon>Pseudomonadati</taxon>
        <taxon>Pseudomonadota</taxon>
        <taxon>Gammaproteobacteria</taxon>
        <taxon>Oceanospirillales</taxon>
        <taxon>Oceanospirillaceae</taxon>
        <taxon>Marinomonas</taxon>
    </lineage>
</organism>
<evidence type="ECO:0000256" key="1">
    <source>
        <dbReference type="ARBA" id="ARBA00023015"/>
    </source>
</evidence>
<evidence type="ECO:0000313" key="5">
    <source>
        <dbReference type="EMBL" id="CUB04145.1"/>
    </source>
</evidence>
<evidence type="ECO:0000313" key="6">
    <source>
        <dbReference type="Proteomes" id="UP000182769"/>
    </source>
</evidence>
<evidence type="ECO:0000256" key="2">
    <source>
        <dbReference type="ARBA" id="ARBA00023125"/>
    </source>
</evidence>
<dbReference type="InterPro" id="IPR014710">
    <property type="entry name" value="RmlC-like_jellyroll"/>
</dbReference>
<keyword evidence="6" id="KW-1185">Reference proteome</keyword>
<dbReference type="Pfam" id="PF12833">
    <property type="entry name" value="HTH_18"/>
    <property type="match status" value="1"/>
</dbReference>
<protein>
    <submittedName>
        <fullName evidence="5">AraC-type DNA-binding domain and AraC-containing proteins</fullName>
    </submittedName>
</protein>
<sequence length="294" mass="34603">MKTEWIPNINIGEDYDLAYQDATIHFDKLGKLADFFGRDMPMHLHSEYCQFHFVQSGKTLFNIDQNTYQTQGKALFYTPSSTPHAFWTEPDAPGFVITMHRLVLEEIIEQLNIDRTTLYMPLVLHSEQTDTPQWQTIETLFSLLRNEWHEQRALQYPAMVSILKLLIITMVRLSESKSPKNQHKHTEVTLFRKFSHLVESHYIEHRNVSFYCEHLHLNESRLHYICKKIAGSSPKQIINGRVILEAKRLLSHTNLSLSEISYHLNMLEPSYFSRFFMRKTGLSPTDFRNQQSNQ</sequence>
<dbReference type="GO" id="GO:0003700">
    <property type="term" value="F:DNA-binding transcription factor activity"/>
    <property type="evidence" value="ECO:0007669"/>
    <property type="project" value="InterPro"/>
</dbReference>
<dbReference type="InterPro" id="IPR011051">
    <property type="entry name" value="RmlC_Cupin_sf"/>
</dbReference>
<keyword evidence="1" id="KW-0805">Transcription regulation</keyword>
<dbReference type="AlphaFoldDB" id="A0A0K6IM07"/>
<dbReference type="Gene3D" id="1.10.10.60">
    <property type="entry name" value="Homeodomain-like"/>
    <property type="match status" value="1"/>
</dbReference>
<dbReference type="SUPFAM" id="SSF46689">
    <property type="entry name" value="Homeodomain-like"/>
    <property type="match status" value="1"/>
</dbReference>
<dbReference type="PANTHER" id="PTHR43280">
    <property type="entry name" value="ARAC-FAMILY TRANSCRIPTIONAL REGULATOR"/>
    <property type="match status" value="1"/>
</dbReference>
<evidence type="ECO:0000256" key="3">
    <source>
        <dbReference type="ARBA" id="ARBA00023163"/>
    </source>
</evidence>
<dbReference type="InterPro" id="IPR018060">
    <property type="entry name" value="HTH_AraC"/>
</dbReference>
<proteinExistence type="predicted"/>
<dbReference type="InterPro" id="IPR009057">
    <property type="entry name" value="Homeodomain-like_sf"/>
</dbReference>
<gene>
    <name evidence="5" type="ORF">Ga0061065_105241</name>
</gene>
<dbReference type="PANTHER" id="PTHR43280:SF19">
    <property type="entry name" value="4-HYDROXYPHENYLACETATE CATABOLISM PROTEIN"/>
    <property type="match status" value="1"/>
</dbReference>
<keyword evidence="2 5" id="KW-0238">DNA-binding</keyword>
<keyword evidence="3" id="KW-0804">Transcription</keyword>
<dbReference type="Gene3D" id="2.60.120.10">
    <property type="entry name" value="Jelly Rolls"/>
    <property type="match status" value="1"/>
</dbReference>
<dbReference type="SUPFAM" id="SSF51182">
    <property type="entry name" value="RmlC-like cupins"/>
    <property type="match status" value="1"/>
</dbReference>
<dbReference type="Proteomes" id="UP000182769">
    <property type="component" value="Unassembled WGS sequence"/>
</dbReference>
<feature type="domain" description="HTH araC/xylS-type" evidence="4">
    <location>
        <begin position="192"/>
        <end position="290"/>
    </location>
</feature>
<dbReference type="STRING" id="1137284.GCA_001418205_02009"/>
<dbReference type="RefSeq" id="WP_055463092.1">
    <property type="nucleotide sequence ID" value="NZ_CYHG01000005.1"/>
</dbReference>
<dbReference type="InterPro" id="IPR003313">
    <property type="entry name" value="AraC-bd"/>
</dbReference>
<accession>A0A0K6IM07</accession>
<dbReference type="GO" id="GO:0043565">
    <property type="term" value="F:sequence-specific DNA binding"/>
    <property type="evidence" value="ECO:0007669"/>
    <property type="project" value="InterPro"/>
</dbReference>
<evidence type="ECO:0000259" key="4">
    <source>
        <dbReference type="PROSITE" id="PS01124"/>
    </source>
</evidence>
<dbReference type="EMBL" id="CYHG01000005">
    <property type="protein sequence ID" value="CUB04145.1"/>
    <property type="molecule type" value="Genomic_DNA"/>
</dbReference>
<dbReference type="SMART" id="SM00342">
    <property type="entry name" value="HTH_ARAC"/>
    <property type="match status" value="1"/>
</dbReference>
<dbReference type="PROSITE" id="PS01124">
    <property type="entry name" value="HTH_ARAC_FAMILY_2"/>
    <property type="match status" value="1"/>
</dbReference>
<reference evidence="6" key="1">
    <citation type="submission" date="2015-08" db="EMBL/GenBank/DDBJ databases">
        <authorList>
            <person name="Varghese N."/>
        </authorList>
    </citation>
    <scope>NUCLEOTIDE SEQUENCE [LARGE SCALE GENOMIC DNA]</scope>
    <source>
        <strain evidence="6">JCM 18476</strain>
    </source>
</reference>
<dbReference type="OrthoDB" id="9814125at2"/>
<name>A0A0K6IM07_9GAMM</name>
<dbReference type="Pfam" id="PF02311">
    <property type="entry name" value="AraC_binding"/>
    <property type="match status" value="1"/>
</dbReference>